<dbReference type="HAMAP" id="MF_00741">
    <property type="entry name" value="AIRS"/>
    <property type="match status" value="1"/>
</dbReference>
<dbReference type="Gene3D" id="3.90.650.10">
    <property type="entry name" value="PurM-like C-terminal domain"/>
    <property type="match status" value="1"/>
</dbReference>
<evidence type="ECO:0000256" key="9">
    <source>
        <dbReference type="ARBA" id="ARBA00032931"/>
    </source>
</evidence>
<dbReference type="SUPFAM" id="SSF55326">
    <property type="entry name" value="PurM N-terminal domain-like"/>
    <property type="match status" value="1"/>
</dbReference>
<keyword evidence="6 12" id="KW-0547">Nucleotide-binding</keyword>
<dbReference type="InterPro" id="IPR010918">
    <property type="entry name" value="PurM-like_C_dom"/>
</dbReference>
<reference evidence="16 17" key="1">
    <citation type="journal article" date="2019" name="Nat. Microbiol.">
        <title>Mediterranean grassland soil C-N compound turnover is dependent on rainfall and depth, and is mediated by genomically divergent microorganisms.</title>
        <authorList>
            <person name="Diamond S."/>
            <person name="Andeer P.F."/>
            <person name="Li Z."/>
            <person name="Crits-Christoph A."/>
            <person name="Burstein D."/>
            <person name="Anantharaman K."/>
            <person name="Lane K.R."/>
            <person name="Thomas B.C."/>
            <person name="Pan C."/>
            <person name="Northen T.R."/>
            <person name="Banfield J.F."/>
        </authorList>
    </citation>
    <scope>NUCLEOTIDE SEQUENCE [LARGE SCALE GENOMIC DNA]</scope>
    <source>
        <strain evidence="16">WS_10</strain>
    </source>
</reference>
<evidence type="ECO:0000256" key="8">
    <source>
        <dbReference type="ARBA" id="ARBA00031908"/>
    </source>
</evidence>
<dbReference type="GO" id="GO:0004641">
    <property type="term" value="F:phosphoribosylformylglycinamidine cyclo-ligase activity"/>
    <property type="evidence" value="ECO:0007669"/>
    <property type="project" value="UniProtKB-UniRule"/>
</dbReference>
<dbReference type="Pfam" id="PF00586">
    <property type="entry name" value="AIRS"/>
    <property type="match status" value="1"/>
</dbReference>
<dbReference type="InterPro" id="IPR036676">
    <property type="entry name" value="PurM-like_C_sf"/>
</dbReference>
<dbReference type="Proteomes" id="UP000319836">
    <property type="component" value="Unassembled WGS sequence"/>
</dbReference>
<feature type="domain" description="PurM-like N-terminal" evidence="14">
    <location>
        <begin position="87"/>
        <end position="194"/>
    </location>
</feature>
<dbReference type="AlphaFoldDB" id="A0A538TZH0"/>
<dbReference type="GO" id="GO:0005524">
    <property type="term" value="F:ATP binding"/>
    <property type="evidence" value="ECO:0007669"/>
    <property type="project" value="UniProtKB-KW"/>
</dbReference>
<sequence length="376" mass="38896">MPGADARGRTLSAHSESEQRGSAAVARPPPETSSLMRYRDAGVDVARAAALKRGILEAVESTWTAGVRPVRGGFAGVMEFPAGPGAPRLLAATLDGVGTKLHLARAAGQVAGASSDLVYHGANDLLAHGARPFAFLDYLAQARLDPELIAEVVRGLARACREVQAVLLGGETAEMPDTYLPEVLDVAGCMLGSVDPARLLDGSRARPGDVLLGLASSGLHTNGYSLARRILAESGIGLADPLPGTRGSVAQALLAPHRWYGPALEPLIDGGELHALAHVTGGGIASNLERVLPAGVRAQVRSSAWERPALMRWLIEVGAVPEDDARLSFNLGIGMVAVCAPERAAEVSAALRAAGETVQVIGALAAGARGVEWRDD</sequence>
<proteinExistence type="inferred from homology"/>
<evidence type="ECO:0000256" key="6">
    <source>
        <dbReference type="ARBA" id="ARBA00022741"/>
    </source>
</evidence>
<evidence type="ECO:0000256" key="7">
    <source>
        <dbReference type="ARBA" id="ARBA00022840"/>
    </source>
</evidence>
<evidence type="ECO:0000256" key="2">
    <source>
        <dbReference type="ARBA" id="ARBA00010280"/>
    </source>
</evidence>
<dbReference type="InterPro" id="IPR016188">
    <property type="entry name" value="PurM-like_N"/>
</dbReference>
<dbReference type="GO" id="GO:0004637">
    <property type="term" value="F:phosphoribosylamine-glycine ligase activity"/>
    <property type="evidence" value="ECO:0007669"/>
    <property type="project" value="TreeGrafter"/>
</dbReference>
<evidence type="ECO:0000256" key="10">
    <source>
        <dbReference type="ARBA" id="ARBA00033093"/>
    </source>
</evidence>
<dbReference type="NCBIfam" id="TIGR00878">
    <property type="entry name" value="purM"/>
    <property type="match status" value="1"/>
</dbReference>
<evidence type="ECO:0000313" key="16">
    <source>
        <dbReference type="EMBL" id="TMQ69032.1"/>
    </source>
</evidence>
<evidence type="ECO:0000259" key="15">
    <source>
        <dbReference type="Pfam" id="PF02769"/>
    </source>
</evidence>
<comment type="pathway">
    <text evidence="1 12">Purine metabolism; IMP biosynthesis via de novo pathway; 5-amino-1-(5-phospho-D-ribosyl)imidazole from N(2)-formyl-N(1)-(5-phospho-D-ribosyl)glycinamide: step 2/2.</text>
</comment>
<feature type="domain" description="PurM-like C-terminal" evidence="15">
    <location>
        <begin position="206"/>
        <end position="370"/>
    </location>
</feature>
<evidence type="ECO:0000256" key="1">
    <source>
        <dbReference type="ARBA" id="ARBA00004686"/>
    </source>
</evidence>
<accession>A0A538TZH0</accession>
<keyword evidence="5 12" id="KW-0436">Ligase</keyword>
<dbReference type="CDD" id="cd02196">
    <property type="entry name" value="PurM"/>
    <property type="match status" value="1"/>
</dbReference>
<dbReference type="GO" id="GO:0006189">
    <property type="term" value="P:'de novo' IMP biosynthetic process"/>
    <property type="evidence" value="ECO:0007669"/>
    <property type="project" value="UniProtKB-UniRule"/>
</dbReference>
<dbReference type="PANTHER" id="PTHR10520">
    <property type="entry name" value="TRIFUNCTIONAL PURINE BIOSYNTHETIC PROTEIN ADENOSINE-3-RELATED"/>
    <property type="match status" value="1"/>
</dbReference>
<evidence type="ECO:0000256" key="12">
    <source>
        <dbReference type="HAMAP-Rule" id="MF_00741"/>
    </source>
</evidence>
<gene>
    <name evidence="12" type="primary">purM</name>
    <name evidence="16" type="ORF">E6K80_13060</name>
</gene>
<organism evidence="16 17">
    <name type="scientific">Eiseniibacteriota bacterium</name>
    <dbReference type="NCBI Taxonomy" id="2212470"/>
    <lineage>
        <taxon>Bacteria</taxon>
        <taxon>Candidatus Eiseniibacteriota</taxon>
    </lineage>
</organism>
<keyword evidence="12" id="KW-0658">Purine biosynthesis</keyword>
<evidence type="ECO:0000259" key="14">
    <source>
        <dbReference type="Pfam" id="PF00586"/>
    </source>
</evidence>
<dbReference type="GO" id="GO:0046084">
    <property type="term" value="P:adenine biosynthetic process"/>
    <property type="evidence" value="ECO:0007669"/>
    <property type="project" value="TreeGrafter"/>
</dbReference>
<dbReference type="GO" id="GO:0005829">
    <property type="term" value="C:cytosol"/>
    <property type="evidence" value="ECO:0007669"/>
    <property type="project" value="TreeGrafter"/>
</dbReference>
<evidence type="ECO:0000256" key="4">
    <source>
        <dbReference type="ARBA" id="ARBA00020367"/>
    </source>
</evidence>
<keyword evidence="12" id="KW-0963">Cytoplasm</keyword>
<keyword evidence="7 12" id="KW-0067">ATP-binding</keyword>
<dbReference type="EC" id="6.3.3.1" evidence="3 12"/>
<dbReference type="Pfam" id="PF02769">
    <property type="entry name" value="AIRS_C"/>
    <property type="match status" value="1"/>
</dbReference>
<dbReference type="PANTHER" id="PTHR10520:SF12">
    <property type="entry name" value="TRIFUNCTIONAL PURINE BIOSYNTHETIC PROTEIN ADENOSINE-3"/>
    <property type="match status" value="1"/>
</dbReference>
<evidence type="ECO:0000256" key="5">
    <source>
        <dbReference type="ARBA" id="ARBA00022598"/>
    </source>
</evidence>
<comment type="caution">
    <text evidence="16">The sequence shown here is derived from an EMBL/GenBank/DDBJ whole genome shotgun (WGS) entry which is preliminary data.</text>
</comment>
<name>A0A538TZH0_UNCEI</name>
<dbReference type="UniPathway" id="UPA00074">
    <property type="reaction ID" value="UER00129"/>
</dbReference>
<dbReference type="EMBL" id="VBPA01000349">
    <property type="protein sequence ID" value="TMQ69032.1"/>
    <property type="molecule type" value="Genomic_DNA"/>
</dbReference>
<comment type="catalytic activity">
    <reaction evidence="11 12">
        <text>2-formamido-N(1)-(5-O-phospho-beta-D-ribosyl)acetamidine + ATP = 5-amino-1-(5-phospho-beta-D-ribosyl)imidazole + ADP + phosphate + H(+)</text>
        <dbReference type="Rhea" id="RHEA:23032"/>
        <dbReference type="ChEBI" id="CHEBI:15378"/>
        <dbReference type="ChEBI" id="CHEBI:30616"/>
        <dbReference type="ChEBI" id="CHEBI:43474"/>
        <dbReference type="ChEBI" id="CHEBI:137981"/>
        <dbReference type="ChEBI" id="CHEBI:147287"/>
        <dbReference type="ChEBI" id="CHEBI:456216"/>
        <dbReference type="EC" id="6.3.3.1"/>
    </reaction>
</comment>
<evidence type="ECO:0000256" key="11">
    <source>
        <dbReference type="ARBA" id="ARBA00049057"/>
    </source>
</evidence>
<protein>
    <recommendedName>
        <fullName evidence="4 12">Phosphoribosylformylglycinamidine cyclo-ligase</fullName>
        <ecNumber evidence="3 12">6.3.3.1</ecNumber>
    </recommendedName>
    <alternativeName>
        <fullName evidence="9 12">AIR synthase</fullName>
    </alternativeName>
    <alternativeName>
        <fullName evidence="10 12">AIRS</fullName>
    </alternativeName>
    <alternativeName>
        <fullName evidence="8 12">Phosphoribosyl-aminoimidazole synthetase</fullName>
    </alternativeName>
</protein>
<dbReference type="InterPro" id="IPR004733">
    <property type="entry name" value="PurM_cligase"/>
</dbReference>
<dbReference type="InterPro" id="IPR036921">
    <property type="entry name" value="PurM-like_N_sf"/>
</dbReference>
<evidence type="ECO:0000256" key="13">
    <source>
        <dbReference type="SAM" id="MobiDB-lite"/>
    </source>
</evidence>
<comment type="subcellular location">
    <subcellularLocation>
        <location evidence="12">Cytoplasm</location>
    </subcellularLocation>
</comment>
<comment type="similarity">
    <text evidence="2 12">Belongs to the AIR synthase family.</text>
</comment>
<feature type="region of interest" description="Disordered" evidence="13">
    <location>
        <begin position="1"/>
        <end position="35"/>
    </location>
</feature>
<evidence type="ECO:0000256" key="3">
    <source>
        <dbReference type="ARBA" id="ARBA00013047"/>
    </source>
</evidence>
<dbReference type="SUPFAM" id="SSF56042">
    <property type="entry name" value="PurM C-terminal domain-like"/>
    <property type="match status" value="1"/>
</dbReference>
<dbReference type="Gene3D" id="3.30.1330.10">
    <property type="entry name" value="PurM-like, N-terminal domain"/>
    <property type="match status" value="1"/>
</dbReference>
<evidence type="ECO:0000313" key="17">
    <source>
        <dbReference type="Proteomes" id="UP000319836"/>
    </source>
</evidence>